<protein>
    <submittedName>
        <fullName evidence="2 3">Uncharacterized protein</fullName>
    </submittedName>
</protein>
<dbReference type="Proteomes" id="UP000046395">
    <property type="component" value="Unassembled WGS sequence"/>
</dbReference>
<reference evidence="2 3" key="3">
    <citation type="submission" date="2019-12" db="UniProtKB">
        <authorList>
            <consortium name="WormBaseParasite"/>
        </authorList>
    </citation>
    <scope>IDENTIFICATION</scope>
</reference>
<reference evidence="1" key="1">
    <citation type="submission" date="2013-11" db="EMBL/GenBank/DDBJ databases">
        <authorList>
            <person name="Aslett M."/>
        </authorList>
    </citation>
    <scope>NUCLEOTIDE SEQUENCE [LARGE SCALE GENOMIC DNA]</scope>
    <source>
        <strain evidence="1">Edinburgh</strain>
    </source>
</reference>
<accession>A0A5S6QKY1</accession>
<name>A0A5S6QKY1_TRIMR</name>
<reference evidence="1" key="2">
    <citation type="submission" date="2014-03" db="EMBL/GenBank/DDBJ databases">
        <title>The whipworm genome and dual-species transcriptomics of an intimate host-pathogen interaction.</title>
        <authorList>
            <person name="Foth B.J."/>
            <person name="Tsai I.J."/>
            <person name="Reid A.J."/>
            <person name="Bancroft A.J."/>
            <person name="Nichol S."/>
            <person name="Tracey A."/>
            <person name="Holroyd N."/>
            <person name="Cotton J.A."/>
            <person name="Stanley E.J."/>
            <person name="Zarowiecki M."/>
            <person name="Liu J.Z."/>
            <person name="Huckvale T."/>
            <person name="Cooper P.J."/>
            <person name="Grencis R.K."/>
            <person name="Berriman M."/>
        </authorList>
    </citation>
    <scope>NUCLEOTIDE SEQUENCE [LARGE SCALE GENOMIC DNA]</scope>
    <source>
        <strain evidence="1">Edinburgh</strain>
    </source>
</reference>
<proteinExistence type="predicted"/>
<sequence length="82" mass="9302">MQDLFLACDSQWVQVHPAETLRRAGWIVGRAQGANFASEDCGSERLPSAHTPLELQLQSSFDVDWSGRRWSTLRRQNNVSET</sequence>
<dbReference type="WBParaSite" id="TMUE_2000008001.1">
    <property type="protein sequence ID" value="TMUE_2000008001.1"/>
    <property type="gene ID" value="WBGene00300120"/>
</dbReference>
<keyword evidence="1" id="KW-1185">Reference proteome</keyword>
<evidence type="ECO:0000313" key="3">
    <source>
        <dbReference type="WBParaSite" id="TMUE_2000008001.1"/>
    </source>
</evidence>
<dbReference type="AlphaFoldDB" id="A0A5S6QKY1"/>
<dbReference type="WBParaSite" id="TMUE_0000000359.1">
    <property type="protein sequence ID" value="TMUE_0000000359.1"/>
    <property type="gene ID" value="WBGene00296299"/>
</dbReference>
<evidence type="ECO:0000313" key="2">
    <source>
        <dbReference type="WBParaSite" id="TMUE_0000000359.1"/>
    </source>
</evidence>
<organism evidence="1 3">
    <name type="scientific">Trichuris muris</name>
    <name type="common">Mouse whipworm</name>
    <dbReference type="NCBI Taxonomy" id="70415"/>
    <lineage>
        <taxon>Eukaryota</taxon>
        <taxon>Metazoa</taxon>
        <taxon>Ecdysozoa</taxon>
        <taxon>Nematoda</taxon>
        <taxon>Enoplea</taxon>
        <taxon>Dorylaimia</taxon>
        <taxon>Trichinellida</taxon>
        <taxon>Trichuridae</taxon>
        <taxon>Trichuris</taxon>
    </lineage>
</organism>
<evidence type="ECO:0000313" key="1">
    <source>
        <dbReference type="Proteomes" id="UP000046395"/>
    </source>
</evidence>